<dbReference type="PANTHER" id="PTHR43765:SF2">
    <property type="entry name" value="2-DEHYDROPANTOATE 2-REDUCTASE"/>
    <property type="match status" value="1"/>
</dbReference>
<evidence type="ECO:0000259" key="13">
    <source>
        <dbReference type="Pfam" id="PF08546"/>
    </source>
</evidence>
<dbReference type="RefSeq" id="WP_208651928.1">
    <property type="nucleotide sequence ID" value="NZ_CP036528.1"/>
</dbReference>
<evidence type="ECO:0000256" key="2">
    <source>
        <dbReference type="ARBA" id="ARBA00004994"/>
    </source>
</evidence>
<dbReference type="InterPro" id="IPR013332">
    <property type="entry name" value="KPR_N"/>
</dbReference>
<comment type="function">
    <text evidence="1 11">Catalyzes the NADPH-dependent reduction of ketopantoate into pantoic acid.</text>
</comment>
<evidence type="ECO:0000256" key="9">
    <source>
        <dbReference type="ARBA" id="ARBA00032024"/>
    </source>
</evidence>
<dbReference type="InterPro" id="IPR036291">
    <property type="entry name" value="NAD(P)-bd_dom_sf"/>
</dbReference>
<dbReference type="InterPro" id="IPR013328">
    <property type="entry name" value="6PGD_dom2"/>
</dbReference>
<keyword evidence="7 11" id="KW-0521">NADP</keyword>
<accession>A0A4P6UR12</accession>
<evidence type="ECO:0000256" key="3">
    <source>
        <dbReference type="ARBA" id="ARBA00007870"/>
    </source>
</evidence>
<comment type="similarity">
    <text evidence="3 11">Belongs to the ketopantoate reductase family.</text>
</comment>
<dbReference type="Gene3D" id="1.10.1040.10">
    <property type="entry name" value="N-(1-d-carboxylethyl)-l-norvaline Dehydrogenase, domain 2"/>
    <property type="match status" value="1"/>
</dbReference>
<sequence length="297" mass="32961">MKIAVIGAGSVGMLLSTFLADRLDVTCIVRRKAQEIAIGEHGINRINLDGTVTKTSVKASRDYNELEGASLVIVAVKYTHLPLLLPKLADLSVDIPLLFVQNGLAHYEKALQLPQKTIAFGSCQFGAQKENDYTVIHRGIGVLKLAVERGNAEIFQLFREVESPLFPVQFVEHAENMLFEKALYNCFINPMTTVLQVKNGGLVANRHAKKLLEALYEECMDAFPEQRENIAFSDVVSLCEKTASNTSSMLQDRLMNRKTEVESIVGAVIKKAEQRGRSLPILNTFYHLVLAIEGEKT</sequence>
<evidence type="ECO:0000256" key="6">
    <source>
        <dbReference type="ARBA" id="ARBA00022655"/>
    </source>
</evidence>
<dbReference type="SUPFAM" id="SSF51735">
    <property type="entry name" value="NAD(P)-binding Rossmann-fold domains"/>
    <property type="match status" value="1"/>
</dbReference>
<dbReference type="GO" id="GO:0008677">
    <property type="term" value="F:2-dehydropantoate 2-reductase activity"/>
    <property type="evidence" value="ECO:0007669"/>
    <property type="project" value="UniProtKB-EC"/>
</dbReference>
<evidence type="ECO:0000256" key="8">
    <source>
        <dbReference type="ARBA" id="ARBA00023002"/>
    </source>
</evidence>
<evidence type="ECO:0000313" key="14">
    <source>
        <dbReference type="EMBL" id="QBK25543.1"/>
    </source>
</evidence>
<dbReference type="InterPro" id="IPR003710">
    <property type="entry name" value="ApbA"/>
</dbReference>
<dbReference type="Gene3D" id="3.40.50.720">
    <property type="entry name" value="NAD(P)-binding Rossmann-like Domain"/>
    <property type="match status" value="1"/>
</dbReference>
<dbReference type="Pfam" id="PF08546">
    <property type="entry name" value="ApbA_C"/>
    <property type="match status" value="1"/>
</dbReference>
<dbReference type="AlphaFoldDB" id="A0A4P6UR12"/>
<keyword evidence="6 11" id="KW-0566">Pantothenate biosynthesis</keyword>
<dbReference type="InterPro" id="IPR008927">
    <property type="entry name" value="6-PGluconate_DH-like_C_sf"/>
</dbReference>
<dbReference type="NCBIfam" id="TIGR00745">
    <property type="entry name" value="apbA_panE"/>
    <property type="match status" value="1"/>
</dbReference>
<feature type="domain" description="Ketopantoate reductase C-terminal" evidence="13">
    <location>
        <begin position="177"/>
        <end position="293"/>
    </location>
</feature>
<keyword evidence="15" id="KW-1185">Reference proteome</keyword>
<evidence type="ECO:0000259" key="12">
    <source>
        <dbReference type="Pfam" id="PF02558"/>
    </source>
</evidence>
<evidence type="ECO:0000256" key="1">
    <source>
        <dbReference type="ARBA" id="ARBA00002919"/>
    </source>
</evidence>
<evidence type="ECO:0000256" key="5">
    <source>
        <dbReference type="ARBA" id="ARBA00019465"/>
    </source>
</evidence>
<evidence type="ECO:0000256" key="4">
    <source>
        <dbReference type="ARBA" id="ARBA00013014"/>
    </source>
</evidence>
<dbReference type="EC" id="1.1.1.169" evidence="4 11"/>
<feature type="domain" description="Ketopantoate reductase N-terminal" evidence="12">
    <location>
        <begin position="3"/>
        <end position="145"/>
    </location>
</feature>
<dbReference type="KEGG" id="uth:DKZ56_06545"/>
<dbReference type="GO" id="GO:0050661">
    <property type="term" value="F:NADP binding"/>
    <property type="evidence" value="ECO:0007669"/>
    <property type="project" value="TreeGrafter"/>
</dbReference>
<dbReference type="SUPFAM" id="SSF48179">
    <property type="entry name" value="6-phosphogluconate dehydrogenase C-terminal domain-like"/>
    <property type="match status" value="1"/>
</dbReference>
<dbReference type="PANTHER" id="PTHR43765">
    <property type="entry name" value="2-DEHYDROPANTOATE 2-REDUCTASE-RELATED"/>
    <property type="match status" value="1"/>
</dbReference>
<keyword evidence="8 11" id="KW-0560">Oxidoreductase</keyword>
<protein>
    <recommendedName>
        <fullName evidence="5 11">2-dehydropantoate 2-reductase</fullName>
        <ecNumber evidence="4 11">1.1.1.169</ecNumber>
    </recommendedName>
    <alternativeName>
        <fullName evidence="9 11">Ketopantoate reductase</fullName>
    </alternativeName>
</protein>
<dbReference type="Proteomes" id="UP000291151">
    <property type="component" value="Chromosome"/>
</dbReference>
<comment type="pathway">
    <text evidence="2 11">Cofactor biosynthesis; (R)-pantothenate biosynthesis; (R)-pantoate from 3-methyl-2-oxobutanoate: step 2/2.</text>
</comment>
<dbReference type="GO" id="GO:0005737">
    <property type="term" value="C:cytoplasm"/>
    <property type="evidence" value="ECO:0007669"/>
    <property type="project" value="TreeGrafter"/>
</dbReference>
<dbReference type="EMBL" id="CP036528">
    <property type="protein sequence ID" value="QBK25543.1"/>
    <property type="molecule type" value="Genomic_DNA"/>
</dbReference>
<evidence type="ECO:0000256" key="7">
    <source>
        <dbReference type="ARBA" id="ARBA00022857"/>
    </source>
</evidence>
<evidence type="ECO:0000256" key="10">
    <source>
        <dbReference type="ARBA" id="ARBA00048793"/>
    </source>
</evidence>
<dbReference type="GO" id="GO:0015940">
    <property type="term" value="P:pantothenate biosynthetic process"/>
    <property type="evidence" value="ECO:0007669"/>
    <property type="project" value="UniProtKB-UniPathway"/>
</dbReference>
<evidence type="ECO:0000256" key="11">
    <source>
        <dbReference type="RuleBase" id="RU362068"/>
    </source>
</evidence>
<evidence type="ECO:0000313" key="15">
    <source>
        <dbReference type="Proteomes" id="UP000291151"/>
    </source>
</evidence>
<name>A0A4P6UR12_9BACL</name>
<dbReference type="Pfam" id="PF02558">
    <property type="entry name" value="ApbA"/>
    <property type="match status" value="1"/>
</dbReference>
<dbReference type="UniPathway" id="UPA00028">
    <property type="reaction ID" value="UER00004"/>
</dbReference>
<organism evidence="14 15">
    <name type="scientific">Ureibacillus thermophilus</name>
    <dbReference type="NCBI Taxonomy" id="367743"/>
    <lineage>
        <taxon>Bacteria</taxon>
        <taxon>Bacillati</taxon>
        <taxon>Bacillota</taxon>
        <taxon>Bacilli</taxon>
        <taxon>Bacillales</taxon>
        <taxon>Caryophanaceae</taxon>
        <taxon>Ureibacillus</taxon>
    </lineage>
</organism>
<dbReference type="InterPro" id="IPR013752">
    <property type="entry name" value="KPA_reductase"/>
</dbReference>
<comment type="catalytic activity">
    <reaction evidence="10 11">
        <text>(R)-pantoate + NADP(+) = 2-dehydropantoate + NADPH + H(+)</text>
        <dbReference type="Rhea" id="RHEA:16233"/>
        <dbReference type="ChEBI" id="CHEBI:11561"/>
        <dbReference type="ChEBI" id="CHEBI:15378"/>
        <dbReference type="ChEBI" id="CHEBI:15980"/>
        <dbReference type="ChEBI" id="CHEBI:57783"/>
        <dbReference type="ChEBI" id="CHEBI:58349"/>
        <dbReference type="EC" id="1.1.1.169"/>
    </reaction>
</comment>
<dbReference type="InterPro" id="IPR050838">
    <property type="entry name" value="Ketopantoate_reductase"/>
</dbReference>
<gene>
    <name evidence="14" type="ORF">DKZ56_06545</name>
</gene>
<proteinExistence type="inferred from homology"/>
<reference evidence="14 15" key="1">
    <citation type="submission" date="2019-02" db="EMBL/GenBank/DDBJ databases">
        <title>Ureibacillus thermophilus.</title>
        <authorList>
            <person name="Sunny J.S."/>
            <person name="Natarajan A."/>
            <person name="Saleena L.M."/>
        </authorList>
    </citation>
    <scope>NUCLEOTIDE SEQUENCE [LARGE SCALE GENOMIC DNA]</scope>
    <source>
        <strain evidence="14 15">LM102</strain>
    </source>
</reference>